<dbReference type="STRING" id="380244.SAMN05216298_0403"/>
<protein>
    <submittedName>
        <fullName evidence="1">Uncharacterized protein</fullName>
    </submittedName>
</protein>
<name>A0A1G9CLD3_9ACTN</name>
<dbReference type="AlphaFoldDB" id="A0A1G9CLD3"/>
<gene>
    <name evidence="1" type="ORF">SAMN05216298_0403</name>
</gene>
<evidence type="ECO:0000313" key="2">
    <source>
        <dbReference type="Proteomes" id="UP000198662"/>
    </source>
</evidence>
<organism evidence="1 2">
    <name type="scientific">Glycomyces sambucus</name>
    <dbReference type="NCBI Taxonomy" id="380244"/>
    <lineage>
        <taxon>Bacteria</taxon>
        <taxon>Bacillati</taxon>
        <taxon>Actinomycetota</taxon>
        <taxon>Actinomycetes</taxon>
        <taxon>Glycomycetales</taxon>
        <taxon>Glycomycetaceae</taxon>
        <taxon>Glycomyces</taxon>
    </lineage>
</organism>
<evidence type="ECO:0000313" key="1">
    <source>
        <dbReference type="EMBL" id="SDK52503.1"/>
    </source>
</evidence>
<dbReference type="EMBL" id="FNGF01000001">
    <property type="protein sequence ID" value="SDK52503.1"/>
    <property type="molecule type" value="Genomic_DNA"/>
</dbReference>
<keyword evidence="2" id="KW-1185">Reference proteome</keyword>
<reference evidence="2" key="1">
    <citation type="submission" date="2016-10" db="EMBL/GenBank/DDBJ databases">
        <authorList>
            <person name="Varghese N."/>
            <person name="Submissions S."/>
        </authorList>
    </citation>
    <scope>NUCLEOTIDE SEQUENCE [LARGE SCALE GENOMIC DNA]</scope>
    <source>
        <strain evidence="2">CGMCC 4.3147</strain>
    </source>
</reference>
<dbReference type="Proteomes" id="UP000198662">
    <property type="component" value="Unassembled WGS sequence"/>
</dbReference>
<accession>A0A1G9CLD3</accession>
<dbReference type="RefSeq" id="WP_091041869.1">
    <property type="nucleotide sequence ID" value="NZ_FNGF01000001.1"/>
</dbReference>
<dbReference type="OrthoDB" id="9804380at2"/>
<proteinExistence type="predicted"/>
<sequence length="78" mass="8021">MTTLLHRLMGKARGRGDFPVPAELWPDTAAVELRRMRAGDGWAAVLVLVGYPASLPPGVECAGSGLASKTVCSAADAG</sequence>